<sequence length="20" mass="2262">MPKVAYIRKRFSPAVQAAID</sequence>
<gene>
    <name evidence="1" type="ORF">LCGC14_1849890</name>
</gene>
<name>A0A0F9GZ02_9ZZZZ</name>
<protein>
    <submittedName>
        <fullName evidence="1">Uncharacterized protein</fullName>
    </submittedName>
</protein>
<dbReference type="EMBL" id="LAZR01018564">
    <property type="protein sequence ID" value="KKL95916.1"/>
    <property type="molecule type" value="Genomic_DNA"/>
</dbReference>
<organism evidence="1">
    <name type="scientific">marine sediment metagenome</name>
    <dbReference type="NCBI Taxonomy" id="412755"/>
    <lineage>
        <taxon>unclassified sequences</taxon>
        <taxon>metagenomes</taxon>
        <taxon>ecological metagenomes</taxon>
    </lineage>
</organism>
<dbReference type="AlphaFoldDB" id="A0A0F9GZ02"/>
<proteinExistence type="predicted"/>
<comment type="caution">
    <text evidence="1">The sequence shown here is derived from an EMBL/GenBank/DDBJ whole genome shotgun (WGS) entry which is preliminary data.</text>
</comment>
<evidence type="ECO:0000313" key="1">
    <source>
        <dbReference type="EMBL" id="KKL95916.1"/>
    </source>
</evidence>
<feature type="non-terminal residue" evidence="1">
    <location>
        <position position="20"/>
    </location>
</feature>
<accession>A0A0F9GZ02</accession>
<reference evidence="1" key="1">
    <citation type="journal article" date="2015" name="Nature">
        <title>Complex archaea that bridge the gap between prokaryotes and eukaryotes.</title>
        <authorList>
            <person name="Spang A."/>
            <person name="Saw J.H."/>
            <person name="Jorgensen S.L."/>
            <person name="Zaremba-Niedzwiedzka K."/>
            <person name="Martijn J."/>
            <person name="Lind A.E."/>
            <person name="van Eijk R."/>
            <person name="Schleper C."/>
            <person name="Guy L."/>
            <person name="Ettema T.J."/>
        </authorList>
    </citation>
    <scope>NUCLEOTIDE SEQUENCE</scope>
</reference>